<comment type="similarity">
    <text evidence="2">Belongs to the methyl-accepting chemotaxis (MCP) protein family.</text>
</comment>
<dbReference type="Proteomes" id="UP001144397">
    <property type="component" value="Unassembled WGS sequence"/>
</dbReference>
<evidence type="ECO:0000256" key="3">
    <source>
        <dbReference type="PROSITE-ProRule" id="PRU00284"/>
    </source>
</evidence>
<dbReference type="RefSeq" id="WP_281804510.1">
    <property type="nucleotide sequence ID" value="NZ_BSDO01000001.1"/>
</dbReference>
<dbReference type="Gene3D" id="6.10.340.10">
    <property type="match status" value="1"/>
</dbReference>
<dbReference type="PANTHER" id="PTHR32089">
    <property type="entry name" value="METHYL-ACCEPTING CHEMOTAXIS PROTEIN MCPB"/>
    <property type="match status" value="1"/>
</dbReference>
<keyword evidence="4" id="KW-1133">Transmembrane helix</keyword>
<dbReference type="InterPro" id="IPR047347">
    <property type="entry name" value="YvaQ-like_sensor"/>
</dbReference>
<keyword evidence="10" id="KW-1185">Reference proteome</keyword>
<accession>A0A9W6CJH6</accession>
<dbReference type="AlphaFoldDB" id="A0A9W6CJH6"/>
<dbReference type="InterPro" id="IPR004090">
    <property type="entry name" value="Chemotax_Me-accpt_rcpt"/>
</dbReference>
<feature type="transmembrane region" description="Helical" evidence="4">
    <location>
        <begin position="186"/>
        <end position="211"/>
    </location>
</feature>
<proteinExistence type="inferred from homology"/>
<dbReference type="GO" id="GO:0007165">
    <property type="term" value="P:signal transduction"/>
    <property type="evidence" value="ECO:0007669"/>
    <property type="project" value="UniProtKB-KW"/>
</dbReference>
<gene>
    <name evidence="8" type="ORF">GGQ86_002321</name>
    <name evidence="7" type="ORF">XFLAVUS301_00680</name>
</gene>
<feature type="domain" description="HAMP" evidence="6">
    <location>
        <begin position="208"/>
        <end position="261"/>
    </location>
</feature>
<dbReference type="Proteomes" id="UP001245370">
    <property type="component" value="Unassembled WGS sequence"/>
</dbReference>
<evidence type="ECO:0000259" key="6">
    <source>
        <dbReference type="PROSITE" id="PS50885"/>
    </source>
</evidence>
<dbReference type="CDD" id="cd19411">
    <property type="entry name" value="MCP2201-like_sensor"/>
    <property type="match status" value="1"/>
</dbReference>
<sequence length="558" mass="59207">MRLTVKSALIGLYLVLVALAAGQGVLALTKLSHLNDNTTEITTNWLPSVRAVGEVKYTMTRVRVAAMRMLLISDPKESAALQARMTRLLAENGKAMTAYEKLISTPEERNAWNSVMVHWADYTQAQAEFLGKHQSGMTDEAIDLASKSVALFDSVTTGLDKNVELNDRYADEAGAASTADFNQARFVLFLSIGVQIVLGLAAVAFIVIGITRPLNRVTDAMGKIAGGALDTDVPNRETKNEIGDIARTLEVFRDGLADNERLRVEQKRKEEEMAQQLVAERASIANSFQSRMGALAERFSGSSGEVADAARNLSATAEETSRQAQSVTLAAEGASDNVQTVAASAEELSASIREMSDQVSNSAVIARSAAEEAERTNENIRQLSEAAQSIGQVLNLIKEIAEQTNLLALNATIEAARAGDAGRGFAVVASEVKELAAQTAKATDEISMKIGEIQHATSATVTSIQSIVTTINNVRDLTAIIAGAVEEQRAATSEIAANTHRAAQGATQVTSNMSGVGQAAGMTGSAATQLMSLSSALSEQSQDLQREVTSFVSTLRAA</sequence>
<dbReference type="InterPro" id="IPR024478">
    <property type="entry name" value="HlyB_4HB_MCP"/>
</dbReference>
<dbReference type="InterPro" id="IPR003660">
    <property type="entry name" value="HAMP_dom"/>
</dbReference>
<dbReference type="PRINTS" id="PR00260">
    <property type="entry name" value="CHEMTRNSDUCR"/>
</dbReference>
<dbReference type="EMBL" id="JAVDPY010000003">
    <property type="protein sequence ID" value="MDR6333851.1"/>
    <property type="molecule type" value="Genomic_DNA"/>
</dbReference>
<evidence type="ECO:0000313" key="10">
    <source>
        <dbReference type="Proteomes" id="UP001245370"/>
    </source>
</evidence>
<dbReference type="PROSITE" id="PS50885">
    <property type="entry name" value="HAMP"/>
    <property type="match status" value="1"/>
</dbReference>
<name>A0A9W6CJH6_XANFL</name>
<reference evidence="7" key="1">
    <citation type="submission" date="2022-12" db="EMBL/GenBank/DDBJ databases">
        <title>Reference genome sequencing for broad-spectrum identification of bacterial and archaeal isolates by mass spectrometry.</title>
        <authorList>
            <person name="Sekiguchi Y."/>
            <person name="Tourlousse D.M."/>
        </authorList>
    </citation>
    <scope>NUCLEOTIDE SEQUENCE</scope>
    <source>
        <strain evidence="7">301</strain>
    </source>
</reference>
<comment type="caution">
    <text evidence="7">The sequence shown here is derived from an EMBL/GenBank/DDBJ whole genome shotgun (WGS) entry which is preliminary data.</text>
</comment>
<dbReference type="GO" id="GO:0006935">
    <property type="term" value="P:chemotaxis"/>
    <property type="evidence" value="ECO:0007669"/>
    <property type="project" value="InterPro"/>
</dbReference>
<protein>
    <submittedName>
        <fullName evidence="7">Methyl-accepting chemotaxis protein</fullName>
    </submittedName>
</protein>
<dbReference type="PANTHER" id="PTHR32089:SF112">
    <property type="entry name" value="LYSOZYME-LIKE PROTEIN-RELATED"/>
    <property type="match status" value="1"/>
</dbReference>
<dbReference type="GO" id="GO:0004888">
    <property type="term" value="F:transmembrane signaling receptor activity"/>
    <property type="evidence" value="ECO:0007669"/>
    <property type="project" value="InterPro"/>
</dbReference>
<evidence type="ECO:0000313" key="8">
    <source>
        <dbReference type="EMBL" id="MDR6333851.1"/>
    </source>
</evidence>
<keyword evidence="1 3" id="KW-0807">Transducer</keyword>
<dbReference type="Pfam" id="PF00672">
    <property type="entry name" value="HAMP"/>
    <property type="match status" value="1"/>
</dbReference>
<evidence type="ECO:0000259" key="5">
    <source>
        <dbReference type="PROSITE" id="PS50111"/>
    </source>
</evidence>
<feature type="domain" description="Methyl-accepting transducer" evidence="5">
    <location>
        <begin position="302"/>
        <end position="538"/>
    </location>
</feature>
<dbReference type="Gene3D" id="1.10.287.950">
    <property type="entry name" value="Methyl-accepting chemotaxis protein"/>
    <property type="match status" value="1"/>
</dbReference>
<evidence type="ECO:0000313" key="7">
    <source>
        <dbReference type="EMBL" id="GLI20394.1"/>
    </source>
</evidence>
<organism evidence="7 9">
    <name type="scientific">Xanthobacter flavus</name>
    <dbReference type="NCBI Taxonomy" id="281"/>
    <lineage>
        <taxon>Bacteria</taxon>
        <taxon>Pseudomonadati</taxon>
        <taxon>Pseudomonadota</taxon>
        <taxon>Alphaproteobacteria</taxon>
        <taxon>Hyphomicrobiales</taxon>
        <taxon>Xanthobacteraceae</taxon>
        <taxon>Xanthobacter</taxon>
    </lineage>
</organism>
<evidence type="ECO:0000256" key="4">
    <source>
        <dbReference type="SAM" id="Phobius"/>
    </source>
</evidence>
<dbReference type="Pfam" id="PF12729">
    <property type="entry name" value="4HB_MCP_1"/>
    <property type="match status" value="1"/>
</dbReference>
<dbReference type="SMART" id="SM00304">
    <property type="entry name" value="HAMP"/>
    <property type="match status" value="1"/>
</dbReference>
<dbReference type="PROSITE" id="PS50111">
    <property type="entry name" value="CHEMOTAXIS_TRANSDUC_2"/>
    <property type="match status" value="1"/>
</dbReference>
<evidence type="ECO:0000313" key="9">
    <source>
        <dbReference type="Proteomes" id="UP001144397"/>
    </source>
</evidence>
<reference evidence="8 10" key="2">
    <citation type="submission" date="2023-07" db="EMBL/GenBank/DDBJ databases">
        <title>Genomic Encyclopedia of Type Strains, Phase IV (KMG-IV): sequencing the most valuable type-strain genomes for metagenomic binning, comparative biology and taxonomic classification.</title>
        <authorList>
            <person name="Goeker M."/>
        </authorList>
    </citation>
    <scope>NUCLEOTIDE SEQUENCE [LARGE SCALE GENOMIC DNA]</scope>
    <source>
        <strain evidence="8 10">DSM 338</strain>
    </source>
</reference>
<dbReference type="SUPFAM" id="SSF58104">
    <property type="entry name" value="Methyl-accepting chemotaxis protein (MCP) signaling domain"/>
    <property type="match status" value="1"/>
</dbReference>
<keyword evidence="4" id="KW-0812">Transmembrane</keyword>
<keyword evidence="4" id="KW-0472">Membrane</keyword>
<evidence type="ECO:0000256" key="1">
    <source>
        <dbReference type="ARBA" id="ARBA00023224"/>
    </source>
</evidence>
<evidence type="ECO:0000256" key="2">
    <source>
        <dbReference type="ARBA" id="ARBA00029447"/>
    </source>
</evidence>
<dbReference type="EMBL" id="BSDO01000001">
    <property type="protein sequence ID" value="GLI20394.1"/>
    <property type="molecule type" value="Genomic_DNA"/>
</dbReference>
<dbReference type="SMART" id="SM00283">
    <property type="entry name" value="MA"/>
    <property type="match status" value="1"/>
</dbReference>
<dbReference type="GeneID" id="95760861"/>
<dbReference type="CDD" id="cd06225">
    <property type="entry name" value="HAMP"/>
    <property type="match status" value="1"/>
</dbReference>
<dbReference type="InterPro" id="IPR004089">
    <property type="entry name" value="MCPsignal_dom"/>
</dbReference>
<dbReference type="GO" id="GO:0016020">
    <property type="term" value="C:membrane"/>
    <property type="evidence" value="ECO:0007669"/>
    <property type="project" value="InterPro"/>
</dbReference>
<dbReference type="Pfam" id="PF00015">
    <property type="entry name" value="MCPsignal"/>
    <property type="match status" value="1"/>
</dbReference>